<evidence type="ECO:0000256" key="7">
    <source>
        <dbReference type="ARBA" id="ARBA00023136"/>
    </source>
</evidence>
<feature type="transmembrane region" description="Helical" evidence="8">
    <location>
        <begin position="290"/>
        <end position="306"/>
    </location>
</feature>
<evidence type="ECO:0000256" key="5">
    <source>
        <dbReference type="ARBA" id="ARBA00022692"/>
    </source>
</evidence>
<gene>
    <name evidence="10" type="ORF">FJM05_01810</name>
    <name evidence="9" type="ORF">LH652_01825</name>
</gene>
<evidence type="ECO:0000256" key="2">
    <source>
        <dbReference type="ARBA" id="ARBA00007935"/>
    </source>
</evidence>
<keyword evidence="3" id="KW-0813">Transport</keyword>
<evidence type="ECO:0000313" key="12">
    <source>
        <dbReference type="Proteomes" id="UP001201240"/>
    </source>
</evidence>
<reference evidence="9 12" key="2">
    <citation type="submission" date="2021-10" db="EMBL/GenBank/DDBJ databases">
        <title>Sequencing the mobilome of antimicrobial resistant bacterial isolates spanning a range of GC content: The potential of a sustainable low cost, low infrastructure approach for surveillance with Oxford Nanopore sequencing.</title>
        <authorList>
            <person name="Sands K."/>
        </authorList>
    </citation>
    <scope>NUCLEOTIDE SEQUENCE [LARGE SCALE GENOMIC DNA]</scope>
    <source>
        <strain evidence="9 12">MIN-202</strain>
    </source>
</reference>
<feature type="transmembrane region" description="Helical" evidence="8">
    <location>
        <begin position="83"/>
        <end position="105"/>
    </location>
</feature>
<comment type="subcellular location">
    <subcellularLocation>
        <location evidence="1">Cell membrane</location>
        <topology evidence="1">Multi-pass membrane protein</topology>
    </subcellularLocation>
</comment>
<keyword evidence="6 8" id="KW-1133">Transmembrane helix</keyword>
<dbReference type="Gene3D" id="1.10.3470.10">
    <property type="entry name" value="ABC transporter involved in vitamin B12 uptake, BtuC"/>
    <property type="match status" value="1"/>
</dbReference>
<feature type="transmembrane region" description="Helical" evidence="8">
    <location>
        <begin position="313"/>
        <end position="331"/>
    </location>
</feature>
<dbReference type="Proteomes" id="UP001201240">
    <property type="component" value="Unassembled WGS sequence"/>
</dbReference>
<comment type="similarity">
    <text evidence="2">Belongs to the binding-protein-dependent transport system permease family. FecCD subfamily.</text>
</comment>
<feature type="transmembrane region" description="Helical" evidence="8">
    <location>
        <begin position="43"/>
        <end position="63"/>
    </location>
</feature>
<dbReference type="PANTHER" id="PTHR30472:SF24">
    <property type="entry name" value="FERRIC ENTEROBACTIN TRANSPORT SYSTEM PERMEASE PROTEIN FEPG"/>
    <property type="match status" value="1"/>
</dbReference>
<keyword evidence="4" id="KW-1003">Cell membrane</keyword>
<evidence type="ECO:0000313" key="9">
    <source>
        <dbReference type="EMBL" id="MCF1349029.1"/>
    </source>
</evidence>
<dbReference type="EMBL" id="JAJBIS010000001">
    <property type="protein sequence ID" value="MCF1349029.1"/>
    <property type="molecule type" value="Genomic_DNA"/>
</dbReference>
<organism evidence="10 11">
    <name type="scientific">Ureaplasma urealyticum</name>
    <name type="common">Ureaplasma urealyticum biotype 2</name>
    <dbReference type="NCBI Taxonomy" id="2130"/>
    <lineage>
        <taxon>Bacteria</taxon>
        <taxon>Bacillati</taxon>
        <taxon>Mycoplasmatota</taxon>
        <taxon>Mycoplasmoidales</taxon>
        <taxon>Mycoplasmoidaceae</taxon>
        <taxon>Ureaplasma</taxon>
    </lineage>
</organism>
<dbReference type="GeneID" id="93848844"/>
<accession>A0AAP9ACI6</accession>
<dbReference type="AlphaFoldDB" id="A0AAP9ACI6"/>
<evidence type="ECO:0000256" key="4">
    <source>
        <dbReference type="ARBA" id="ARBA00022475"/>
    </source>
</evidence>
<feature type="transmembrane region" description="Helical" evidence="8">
    <location>
        <begin position="228"/>
        <end position="246"/>
    </location>
</feature>
<protein>
    <submittedName>
        <fullName evidence="10">Iron ABC transporter permease</fullName>
    </submittedName>
</protein>
<dbReference type="InterPro" id="IPR037294">
    <property type="entry name" value="ABC_BtuC-like"/>
</dbReference>
<dbReference type="GO" id="GO:0033214">
    <property type="term" value="P:siderophore-iron import into cell"/>
    <property type="evidence" value="ECO:0007669"/>
    <property type="project" value="TreeGrafter"/>
</dbReference>
<keyword evidence="5 8" id="KW-0812">Transmembrane</keyword>
<dbReference type="GO" id="GO:0005886">
    <property type="term" value="C:plasma membrane"/>
    <property type="evidence" value="ECO:0007669"/>
    <property type="project" value="UniProtKB-SubCell"/>
</dbReference>
<dbReference type="Pfam" id="PF01032">
    <property type="entry name" value="FecCD"/>
    <property type="match status" value="1"/>
</dbReference>
<evidence type="ECO:0000256" key="8">
    <source>
        <dbReference type="SAM" id="Phobius"/>
    </source>
</evidence>
<feature type="transmembrane region" description="Helical" evidence="8">
    <location>
        <begin position="150"/>
        <end position="169"/>
    </location>
</feature>
<dbReference type="GO" id="GO:0022857">
    <property type="term" value="F:transmembrane transporter activity"/>
    <property type="evidence" value="ECO:0007669"/>
    <property type="project" value="InterPro"/>
</dbReference>
<feature type="transmembrane region" description="Helical" evidence="8">
    <location>
        <begin position="343"/>
        <end position="363"/>
    </location>
</feature>
<evidence type="ECO:0000256" key="1">
    <source>
        <dbReference type="ARBA" id="ARBA00004651"/>
    </source>
</evidence>
<dbReference type="RefSeq" id="WP_004026211.1">
    <property type="nucleotide sequence ID" value="NZ_CAMXZD010000010.1"/>
</dbReference>
<dbReference type="Proteomes" id="UP000318231">
    <property type="component" value="Chromosome"/>
</dbReference>
<evidence type="ECO:0000256" key="3">
    <source>
        <dbReference type="ARBA" id="ARBA00022448"/>
    </source>
</evidence>
<dbReference type="PANTHER" id="PTHR30472">
    <property type="entry name" value="FERRIC ENTEROBACTIN TRANSPORT SYSTEM PERMEASE PROTEIN"/>
    <property type="match status" value="1"/>
</dbReference>
<evidence type="ECO:0000256" key="6">
    <source>
        <dbReference type="ARBA" id="ARBA00022989"/>
    </source>
</evidence>
<dbReference type="SUPFAM" id="SSF81345">
    <property type="entry name" value="ABC transporter involved in vitamin B12 uptake, BtuC"/>
    <property type="match status" value="1"/>
</dbReference>
<sequence length="367" mass="41375">MKNPSRFIFKIKNNILNTINNATFIDNGNFKKKFQIYARKQHLAAWVISIITILFLSLLVMFIKINNQGQLLNNRTPLDLFKVNYETILQIWITGASLGASAYMFQRITKNRLVDTSTLGIGNVCLIGLFFLAISINFENYGSQKLFENLLPFIFIISGVCAGLILYWFSKKRTGFSHTKLIVSGVFINFIAIALSISLKDNLTLVASNYIDDRLLGNFSNRNSTEKYLSYAVFLFLMIWCFLRSAKFKVVITDTMIAEQLGLKVKLLNLEMIFISSCLTAVSYIMGGNVLFLGIAAANLGYAVFGNRFSSSIIFSSFITIIFLIFGQFILDNIVQNLTSLVFDAPIVTPLLVAPIFTFIILFKNNI</sequence>
<name>A0AAP9ACI6_UREUR</name>
<reference evidence="10 11" key="1">
    <citation type="submission" date="2019-07" db="EMBL/GenBank/DDBJ databases">
        <title>Comparative genomics of three clinical Ureaplasma species: analysis of their core genomes and virulence factors.</title>
        <authorList>
            <person name="Yang T."/>
            <person name="Zhang Y."/>
            <person name="Li X."/>
            <person name="Kong Y."/>
            <person name="Yu H."/>
            <person name="Ruan Z."/>
            <person name="Xie X."/>
            <person name="Zhang J."/>
        </authorList>
    </citation>
    <scope>NUCLEOTIDE SEQUENCE [LARGE SCALE GENOMIC DNA]</scope>
    <source>
        <strain evidence="10 11">132</strain>
    </source>
</reference>
<evidence type="ECO:0000313" key="11">
    <source>
        <dbReference type="Proteomes" id="UP000318231"/>
    </source>
</evidence>
<dbReference type="InterPro" id="IPR000522">
    <property type="entry name" value="ABC_transptr_permease_BtuC"/>
</dbReference>
<keyword evidence="7 8" id="KW-0472">Membrane</keyword>
<feature type="transmembrane region" description="Helical" evidence="8">
    <location>
        <begin position="267"/>
        <end position="284"/>
    </location>
</feature>
<feature type="transmembrane region" description="Helical" evidence="8">
    <location>
        <begin position="117"/>
        <end position="138"/>
    </location>
</feature>
<proteinExistence type="inferred from homology"/>
<dbReference type="EMBL" id="CP041200">
    <property type="protein sequence ID" value="QDI64927.1"/>
    <property type="molecule type" value="Genomic_DNA"/>
</dbReference>
<evidence type="ECO:0000313" key="10">
    <source>
        <dbReference type="EMBL" id="QDI64927.1"/>
    </source>
</evidence>
<feature type="transmembrane region" description="Helical" evidence="8">
    <location>
        <begin position="181"/>
        <end position="199"/>
    </location>
</feature>